<keyword evidence="9" id="KW-0548">Nucleotidyltransferase</keyword>
<dbReference type="InterPro" id="IPR015927">
    <property type="entry name" value="Peptidase_S24_S26A/B/C"/>
</dbReference>
<evidence type="ECO:0000259" key="8">
    <source>
        <dbReference type="Pfam" id="PF00717"/>
    </source>
</evidence>
<proteinExistence type="inferred from homology"/>
<evidence type="ECO:0000256" key="5">
    <source>
        <dbReference type="ARBA" id="ARBA00023204"/>
    </source>
</evidence>
<keyword evidence="9" id="KW-0808">Transferase</keyword>
<dbReference type="EC" id="2.7.7.7" evidence="9"/>
<dbReference type="GO" id="GO:0009432">
    <property type="term" value="P:SOS response"/>
    <property type="evidence" value="ECO:0007669"/>
    <property type="project" value="UniProtKB-KW"/>
</dbReference>
<comment type="similarity">
    <text evidence="1 7">Belongs to the peptidase S24 family.</text>
</comment>
<feature type="domain" description="Peptidase S24/S26A/S26B/S26C" evidence="8">
    <location>
        <begin position="16"/>
        <end position="131"/>
    </location>
</feature>
<dbReference type="InterPro" id="IPR050077">
    <property type="entry name" value="LexA_repressor"/>
</dbReference>
<organism evidence="9 10">
    <name type="scientific">Rahnella contaminans</name>
    <dbReference type="NCBI Taxonomy" id="2703882"/>
    <lineage>
        <taxon>Bacteria</taxon>
        <taxon>Pseudomonadati</taxon>
        <taxon>Pseudomonadota</taxon>
        <taxon>Gammaproteobacteria</taxon>
        <taxon>Enterobacterales</taxon>
        <taxon>Yersiniaceae</taxon>
        <taxon>Rahnella</taxon>
    </lineage>
</organism>
<dbReference type="GO" id="GO:0016787">
    <property type="term" value="F:hydrolase activity"/>
    <property type="evidence" value="ECO:0007669"/>
    <property type="project" value="UniProtKB-KW"/>
</dbReference>
<evidence type="ECO:0000256" key="1">
    <source>
        <dbReference type="ARBA" id="ARBA00007484"/>
    </source>
</evidence>
<dbReference type="GO" id="GO:0006281">
    <property type="term" value="P:DNA repair"/>
    <property type="evidence" value="ECO:0007669"/>
    <property type="project" value="UniProtKB-KW"/>
</dbReference>
<keyword evidence="3 7" id="KW-0378">Hydrolase</keyword>
<evidence type="ECO:0000256" key="4">
    <source>
        <dbReference type="ARBA" id="ARBA00022813"/>
    </source>
</evidence>
<dbReference type="PANTHER" id="PTHR33516">
    <property type="entry name" value="LEXA REPRESSOR"/>
    <property type="match status" value="1"/>
</dbReference>
<dbReference type="InterPro" id="IPR006197">
    <property type="entry name" value="Peptidase_S24_LexA"/>
</dbReference>
<dbReference type="GO" id="GO:0003677">
    <property type="term" value="F:DNA binding"/>
    <property type="evidence" value="ECO:0007669"/>
    <property type="project" value="InterPro"/>
</dbReference>
<dbReference type="InterPro" id="IPR039418">
    <property type="entry name" value="LexA-like"/>
</dbReference>
<keyword evidence="6" id="KW-0742">SOS response</keyword>
<dbReference type="PANTHER" id="PTHR33516:SF2">
    <property type="entry name" value="LEXA REPRESSOR-RELATED"/>
    <property type="match status" value="1"/>
</dbReference>
<evidence type="ECO:0000256" key="6">
    <source>
        <dbReference type="ARBA" id="ARBA00023236"/>
    </source>
</evidence>
<gene>
    <name evidence="9" type="primary">umuD</name>
    <name evidence="9" type="ORF">GW579_16305</name>
</gene>
<dbReference type="SUPFAM" id="SSF51306">
    <property type="entry name" value="LexA/Signal peptidase"/>
    <property type="match status" value="1"/>
</dbReference>
<dbReference type="PRINTS" id="PR00726">
    <property type="entry name" value="LEXASERPTASE"/>
</dbReference>
<dbReference type="NCBIfam" id="NF007621">
    <property type="entry name" value="PRK10276.1"/>
    <property type="match status" value="1"/>
</dbReference>
<reference evidence="9 10" key="1">
    <citation type="submission" date="2020-01" db="EMBL/GenBank/DDBJ databases">
        <authorList>
            <person name="Lee S.D."/>
        </authorList>
    </citation>
    <scope>NUCLEOTIDE SEQUENCE [LARGE SCALE GENOMIC DNA]</scope>
    <source>
        <strain evidence="9 10">Lac-M11</strain>
    </source>
</reference>
<keyword evidence="2" id="KW-0227">DNA damage</keyword>
<keyword evidence="10" id="KW-1185">Reference proteome</keyword>
<dbReference type="GO" id="GO:0003887">
    <property type="term" value="F:DNA-directed DNA polymerase activity"/>
    <property type="evidence" value="ECO:0007669"/>
    <property type="project" value="UniProtKB-EC"/>
</dbReference>
<evidence type="ECO:0000256" key="2">
    <source>
        <dbReference type="ARBA" id="ARBA00022763"/>
    </source>
</evidence>
<keyword evidence="5" id="KW-0234">DNA repair</keyword>
<dbReference type="AlphaFoldDB" id="A0A6M2B7M7"/>
<evidence type="ECO:0000313" key="10">
    <source>
        <dbReference type="Proteomes" id="UP000476696"/>
    </source>
</evidence>
<reference evidence="9 10" key="2">
    <citation type="submission" date="2020-03" db="EMBL/GenBank/DDBJ databases">
        <title>Rahnella aceri sp. nov., isoated from traditional Jeju Makgeolli.</title>
        <authorList>
            <person name="Kim I.S."/>
            <person name="Jeon D."/>
        </authorList>
    </citation>
    <scope>NUCLEOTIDE SEQUENCE [LARGE SCALE GENOMIC DNA]</scope>
    <source>
        <strain evidence="9 10">Lac-M11</strain>
    </source>
</reference>
<keyword evidence="4 7" id="KW-0068">Autocatalytic cleavage</keyword>
<dbReference type="RefSeq" id="WP_152323814.1">
    <property type="nucleotide sequence ID" value="NZ_JAADJS010000003.1"/>
</dbReference>
<dbReference type="CDD" id="cd06529">
    <property type="entry name" value="S24_LexA-like"/>
    <property type="match status" value="1"/>
</dbReference>
<dbReference type="Proteomes" id="UP000476696">
    <property type="component" value="Unassembled WGS sequence"/>
</dbReference>
<dbReference type="Gene3D" id="2.10.109.10">
    <property type="entry name" value="Umud Fragment, subunit A"/>
    <property type="match status" value="1"/>
</dbReference>
<evidence type="ECO:0000256" key="7">
    <source>
        <dbReference type="RuleBase" id="RU003991"/>
    </source>
</evidence>
<name>A0A6M2B7M7_9GAMM</name>
<evidence type="ECO:0000313" key="9">
    <source>
        <dbReference type="EMBL" id="NGX88641.1"/>
    </source>
</evidence>
<dbReference type="InterPro" id="IPR036286">
    <property type="entry name" value="LexA/Signal_pep-like_sf"/>
</dbReference>
<protein>
    <submittedName>
        <fullName evidence="9">Translesion error-prone DNA polymerase V autoproteolytic subunit</fullName>
        <ecNumber evidence="9">2.7.7.7</ecNumber>
    </submittedName>
</protein>
<sequence>MMLYKIAARQQKTDIPLYLNPIAAGFPSPAADYVEKGIDLVAHLIAHPSSTYVLKVSGDSMRDAAIIDGSMLLVDFSLKPAHNDIVVASLDGEFTVKRLMLHPYPHLRAENPSYAPIPLNEDRQVEIVGVVTTVISTMHRNVRTR</sequence>
<comment type="caution">
    <text evidence="9">The sequence shown here is derived from an EMBL/GenBank/DDBJ whole genome shotgun (WGS) entry which is preliminary data.</text>
</comment>
<dbReference type="EMBL" id="JAADJS010000003">
    <property type="protein sequence ID" value="NGX88641.1"/>
    <property type="molecule type" value="Genomic_DNA"/>
</dbReference>
<evidence type="ECO:0000256" key="3">
    <source>
        <dbReference type="ARBA" id="ARBA00022801"/>
    </source>
</evidence>
<dbReference type="GO" id="GO:0006355">
    <property type="term" value="P:regulation of DNA-templated transcription"/>
    <property type="evidence" value="ECO:0007669"/>
    <property type="project" value="InterPro"/>
</dbReference>
<dbReference type="Pfam" id="PF00717">
    <property type="entry name" value="Peptidase_S24"/>
    <property type="match status" value="1"/>
</dbReference>
<accession>A0A6M2B7M7</accession>